<dbReference type="Gene3D" id="2.60.40.10">
    <property type="entry name" value="Immunoglobulins"/>
    <property type="match status" value="2"/>
</dbReference>
<dbReference type="HOGENOM" id="CLU_070768_2_0_6"/>
<evidence type="ECO:0000259" key="7">
    <source>
        <dbReference type="Pfam" id="PF00345"/>
    </source>
</evidence>
<dbReference type="SUPFAM" id="SSF49584">
    <property type="entry name" value="Periplasmic chaperone C-domain"/>
    <property type="match status" value="1"/>
</dbReference>
<dbReference type="InterPro" id="IPR036316">
    <property type="entry name" value="Pili_assmbl_chap_C_dom_sf"/>
</dbReference>
<dbReference type="PANTHER" id="PTHR30251">
    <property type="entry name" value="PILUS ASSEMBLY CHAPERONE"/>
    <property type="match status" value="1"/>
</dbReference>
<feature type="domain" description="Pili assembly chaperone C-terminal" evidence="8">
    <location>
        <begin position="205"/>
        <end position="262"/>
    </location>
</feature>
<gene>
    <name evidence="9" type="ORF">OO7_05059</name>
</gene>
<dbReference type="EMBL" id="AKKN01000005">
    <property type="protein sequence ID" value="EKT60169.1"/>
    <property type="molecule type" value="Genomic_DNA"/>
</dbReference>
<dbReference type="Proteomes" id="UP000010290">
    <property type="component" value="Chromosome"/>
</dbReference>
<keyword evidence="10" id="KW-1185">Reference proteome</keyword>
<dbReference type="SUPFAM" id="SSF49354">
    <property type="entry name" value="PapD-like"/>
    <property type="match status" value="1"/>
</dbReference>
<evidence type="ECO:0000256" key="3">
    <source>
        <dbReference type="ARBA" id="ARBA00022729"/>
    </source>
</evidence>
<feature type="domain" description="Pili assembly chaperone N-terminal" evidence="7">
    <location>
        <begin position="91"/>
        <end position="182"/>
    </location>
</feature>
<dbReference type="InterPro" id="IPR016147">
    <property type="entry name" value="Pili_assmbl_chaperone_N"/>
</dbReference>
<organism evidence="9 10">
    <name type="scientific">Providencia sneebia DSM 19967</name>
    <dbReference type="NCBI Taxonomy" id="1141660"/>
    <lineage>
        <taxon>Bacteria</taxon>
        <taxon>Pseudomonadati</taxon>
        <taxon>Pseudomonadota</taxon>
        <taxon>Gammaproteobacteria</taxon>
        <taxon>Enterobacterales</taxon>
        <taxon>Morganellaceae</taxon>
        <taxon>Providencia</taxon>
    </lineage>
</organism>
<accession>K8WHZ6</accession>
<protein>
    <submittedName>
        <fullName evidence="9">Putative pili assembly chaperone</fullName>
    </submittedName>
</protein>
<feature type="chain" id="PRO_5003921184" evidence="6">
    <location>
        <begin position="22"/>
        <end position="274"/>
    </location>
</feature>
<dbReference type="AlphaFoldDB" id="K8WHZ6"/>
<evidence type="ECO:0000256" key="4">
    <source>
        <dbReference type="ARBA" id="ARBA00022764"/>
    </source>
</evidence>
<dbReference type="InterPro" id="IPR008962">
    <property type="entry name" value="PapD-like_sf"/>
</dbReference>
<evidence type="ECO:0000313" key="9">
    <source>
        <dbReference type="EMBL" id="EKT60169.1"/>
    </source>
</evidence>
<feature type="signal peptide" evidence="6">
    <location>
        <begin position="1"/>
        <end position="21"/>
    </location>
</feature>
<comment type="caution">
    <text evidence="9">The sequence shown here is derived from an EMBL/GenBank/DDBJ whole genome shotgun (WGS) entry which is preliminary data.</text>
</comment>
<dbReference type="InterPro" id="IPR016148">
    <property type="entry name" value="Pili_assmbl_chaperone_C"/>
</dbReference>
<evidence type="ECO:0000256" key="6">
    <source>
        <dbReference type="SAM" id="SignalP"/>
    </source>
</evidence>
<keyword evidence="4" id="KW-0574">Periplasm</keyword>
<evidence type="ECO:0000256" key="5">
    <source>
        <dbReference type="ARBA" id="ARBA00023186"/>
    </source>
</evidence>
<dbReference type="PATRIC" id="fig|1141660.3.peg.1025"/>
<keyword evidence="3 6" id="KW-0732">Signal</keyword>
<comment type="similarity">
    <text evidence="2">Belongs to the periplasmic pilus chaperone family.</text>
</comment>
<evidence type="ECO:0000256" key="2">
    <source>
        <dbReference type="ARBA" id="ARBA00007399"/>
    </source>
</evidence>
<reference evidence="9 10" key="1">
    <citation type="journal article" date="2012" name="BMC Genomics">
        <title>Comparative genomics of bacteria in the genus Providencia isolated from wild Drosophila melanogaster.</title>
        <authorList>
            <person name="Galac M.R."/>
            <person name="Lazzaro B.P."/>
        </authorList>
    </citation>
    <scope>NUCLEOTIDE SEQUENCE [LARGE SCALE GENOMIC DNA]</scope>
    <source>
        <strain evidence="9 10">DSM 19967</strain>
    </source>
</reference>
<dbReference type="PANTHER" id="PTHR30251:SF0">
    <property type="entry name" value="FIMBRIAL CHAPERONE PROTEIN ELFD-RELATED"/>
    <property type="match status" value="1"/>
</dbReference>
<proteinExistence type="inferred from homology"/>
<sequence length="274" mass="30481">MLSRIARLGAVVCVLCYGHMAAAITSKEPTGIELQSTRVIYPGDAKNGMTFTVTNRSSQVYLLQSRIQPWRNAVLASQDSHDPKLVNDINVHPSAMKEDKETTLSPFIILPPLVRFSPNDAIVLRIRLVKNTLPKDRESVFTLMLKAIPSQALPKNLADKAGLSMALALQNNLKLFYRPAGMPLMTSTERAEKLQFTRQNSELVVTNPTPYYVTLSDIQINRVPVPLHSQRMLAPFSKAQFTLARHSGDVVSWQTIGDDGMNTPAQTQKLHHVQ</sequence>
<dbReference type="GO" id="GO:0030288">
    <property type="term" value="C:outer membrane-bounded periplasmic space"/>
    <property type="evidence" value="ECO:0007669"/>
    <property type="project" value="InterPro"/>
</dbReference>
<dbReference type="Pfam" id="PF02753">
    <property type="entry name" value="PapD_C"/>
    <property type="match status" value="1"/>
</dbReference>
<dbReference type="Pfam" id="PF00345">
    <property type="entry name" value="PapD_N"/>
    <property type="match status" value="2"/>
</dbReference>
<dbReference type="PRINTS" id="PR00969">
    <property type="entry name" value="CHAPERONPILI"/>
</dbReference>
<feature type="domain" description="Pili assembly chaperone N-terminal" evidence="7">
    <location>
        <begin position="31"/>
        <end position="75"/>
    </location>
</feature>
<keyword evidence="5" id="KW-0143">Chaperone</keyword>
<dbReference type="InterPro" id="IPR013783">
    <property type="entry name" value="Ig-like_fold"/>
</dbReference>
<comment type="subcellular location">
    <subcellularLocation>
        <location evidence="1">Periplasm</location>
    </subcellularLocation>
</comment>
<dbReference type="InterPro" id="IPR001829">
    <property type="entry name" value="Pili_assmbl_chaperone_bac"/>
</dbReference>
<dbReference type="GO" id="GO:0071555">
    <property type="term" value="P:cell wall organization"/>
    <property type="evidence" value="ECO:0007669"/>
    <property type="project" value="InterPro"/>
</dbReference>
<evidence type="ECO:0000259" key="8">
    <source>
        <dbReference type="Pfam" id="PF02753"/>
    </source>
</evidence>
<evidence type="ECO:0000313" key="10">
    <source>
        <dbReference type="Proteomes" id="UP000010290"/>
    </source>
</evidence>
<name>K8WHZ6_9GAMM</name>
<dbReference type="InterPro" id="IPR050643">
    <property type="entry name" value="Periplasmic_pilus_chap"/>
</dbReference>
<evidence type="ECO:0000256" key="1">
    <source>
        <dbReference type="ARBA" id="ARBA00004418"/>
    </source>
</evidence>